<name>K0RK40_THAOC</name>
<organism evidence="1 2">
    <name type="scientific">Thalassiosira oceanica</name>
    <name type="common">Marine diatom</name>
    <dbReference type="NCBI Taxonomy" id="159749"/>
    <lineage>
        <taxon>Eukaryota</taxon>
        <taxon>Sar</taxon>
        <taxon>Stramenopiles</taxon>
        <taxon>Ochrophyta</taxon>
        <taxon>Bacillariophyta</taxon>
        <taxon>Coscinodiscophyceae</taxon>
        <taxon>Thalassiosirophycidae</taxon>
        <taxon>Thalassiosirales</taxon>
        <taxon>Thalassiosiraceae</taxon>
        <taxon>Thalassiosira</taxon>
    </lineage>
</organism>
<comment type="caution">
    <text evidence="1">The sequence shown here is derived from an EMBL/GenBank/DDBJ whole genome shotgun (WGS) entry which is preliminary data.</text>
</comment>
<dbReference type="Proteomes" id="UP000266841">
    <property type="component" value="Unassembled WGS sequence"/>
</dbReference>
<proteinExistence type="predicted"/>
<reference evidence="1 2" key="1">
    <citation type="journal article" date="2012" name="Genome Biol.">
        <title>Genome and low-iron response of an oceanic diatom adapted to chronic iron limitation.</title>
        <authorList>
            <person name="Lommer M."/>
            <person name="Specht M."/>
            <person name="Roy A.S."/>
            <person name="Kraemer L."/>
            <person name="Andreson R."/>
            <person name="Gutowska M.A."/>
            <person name="Wolf J."/>
            <person name="Bergner S.V."/>
            <person name="Schilhabel M.B."/>
            <person name="Klostermeier U.C."/>
            <person name="Beiko R.G."/>
            <person name="Rosenstiel P."/>
            <person name="Hippler M."/>
            <person name="Laroche J."/>
        </authorList>
    </citation>
    <scope>NUCLEOTIDE SEQUENCE [LARGE SCALE GENOMIC DNA]</scope>
    <source>
        <strain evidence="1 2">CCMP1005</strain>
    </source>
</reference>
<dbReference type="AlphaFoldDB" id="K0RK40"/>
<dbReference type="EMBL" id="AGNL01045025">
    <property type="protein sequence ID" value="EJK49211.1"/>
    <property type="molecule type" value="Genomic_DNA"/>
</dbReference>
<evidence type="ECO:0000313" key="1">
    <source>
        <dbReference type="EMBL" id="EJK49211.1"/>
    </source>
</evidence>
<evidence type="ECO:0000313" key="2">
    <source>
        <dbReference type="Proteomes" id="UP000266841"/>
    </source>
</evidence>
<accession>K0RK40</accession>
<keyword evidence="2" id="KW-1185">Reference proteome</keyword>
<gene>
    <name evidence="1" type="ORF">THAOC_31939</name>
</gene>
<protein>
    <submittedName>
        <fullName evidence="1">Uncharacterized protein</fullName>
    </submittedName>
</protein>
<sequence>MKSEAQPWAQRTAGYVNIILLQRRLQDIRARGPWPHGAAGADDRLANDHRPATSAPYWTTAGALRWQIIVRLTTMMQERNTVETHLVIRWRNDRLADGRVEIDTHCPGVGQTSPEPDFRGSDSPSVLIHLGSGAIQSCLQTCRATLSVLALQPWTWADLKGSAEERFRRRA</sequence>